<gene>
    <name evidence="3" type="ORF">H1R20_g14542</name>
</gene>
<feature type="compositionally biased region" description="Polar residues" evidence="1">
    <location>
        <begin position="671"/>
        <end position="691"/>
    </location>
</feature>
<proteinExistence type="predicted"/>
<feature type="region of interest" description="Disordered" evidence="1">
    <location>
        <begin position="427"/>
        <end position="491"/>
    </location>
</feature>
<dbReference type="SUPFAM" id="SSF50729">
    <property type="entry name" value="PH domain-like"/>
    <property type="match status" value="1"/>
</dbReference>
<dbReference type="EMBL" id="JANBPK010001485">
    <property type="protein sequence ID" value="KAJ2922558.1"/>
    <property type="molecule type" value="Genomic_DNA"/>
</dbReference>
<feature type="compositionally biased region" description="Low complexity" evidence="1">
    <location>
        <begin position="760"/>
        <end position="774"/>
    </location>
</feature>
<feature type="compositionally biased region" description="Acidic residues" evidence="1">
    <location>
        <begin position="816"/>
        <end position="836"/>
    </location>
</feature>
<dbReference type="Gene3D" id="2.30.29.30">
    <property type="entry name" value="Pleckstrin-homology domain (PH domain)/Phosphotyrosine-binding domain (PTB)"/>
    <property type="match status" value="1"/>
</dbReference>
<sequence length="1313" mass="141020">MAQQQQSAAAAYQQPLPPTPPAGDVGGTNTGSPNTTGTVATPLSSTPASSQPVNKPQPGAPGQTPSLHPEIRSVVGLTIAHAHKIYFSGPLVRRIERQADGQRPHKDEGWTEVWAQLGGTTLSIWDMKEVQEASRQGKEVPPAYVNVTDAFIQVLGSVTVPATANSPPKRYTNVLTLNTAGSNLLLFSCPSTGALISWASALRLSAWEKSRLEEIYTAHLIRVTLSSRDYPTSLFRGKLEGWAQIRIAGQTDWKRVWVSISEGASPDSRSTGSPTPAQQAQVQTIGGKKRRMSSLFTKEHNEPHSTLPDRATIAMYSGMKPKEKKKPLLTMTNVSQAFAVYPERPELIPRSSLIKLEGTFGDEELAMSMKSREGWILIMPSMEQLNQQSTQSNEMLKWVIALHDAFKLYGRPQGWTWDPRDPASLMFGYPVGPQKEPRLPAPLSKDSQSEQHDAASNAPSDNALSLKQPHPSVPPHPAPVLQPSTSSSSRNDFVNEAGALFFMQQNGENNHASTSEQAPRQEPVSFDDDDSDVDASKAPSRQITAFGSDSISLKSSQDSSRHAPIRQNTPMAFTERPSASNADVNDLPTAKSATNSPQPPPSSGLFAESRLGSDRGYANRSTLGRKPSGARAPQPVSKGFSGQVAGYASSSQTQLLPSQYEDSEGEDAGDSFNSRPKKQQQSPETKSSSSMAPAEVSTKQPLDAGSSFDDGNDEVLAALAYLDVNESAQKSVAASDSIGSNGGPLEKAQPPPPPVAITESSSGSAFKSSFAPSKQAEERKKKAQAQQAALQAAVNKPGRANGKKGKSQTAGGWAESSDEEEEEEEEEEDDEVDSDGEPAQAIPPRMQQQQQQQQQQAAIQAQQQSFVAPQSSVYPSVGGGDMQSAYSHLRPPRTLPQPPMGSRPSPNDFDGQHVPRRQPSDQYLDNTRRTYYEEGPQIRNKPEGPAPGAARQTVWSQVLEAGRPGANFHPPNEPSHPVRDTFVQLEPSETMTKAFTPQGLLSAGMQDKQDRSAKRQEELARETGASLINVPNKPPPPQTGLLGAISAHERERKREGGVGAALTEREREKRVAEERQRRFDEQQRQQLDQMQQGGSMYGAPYGFNPMMNPMMMGMNPMMGMAPMMTGQPGMNPMMTGGGLNPMMTGGGMNPMMGYGMMPGFNPQHLFAAQQAAQAYQNAMMAFSVAGSQVGGDGGNGGGANPQQPMNPMMGQGNMGFDPRMSMNLMGMGMMGGMGMGPPMMNPTPLGAQNTGMSQFDPRAGDQGQLGLTPPGNQNLSTPNSQFGSGNNSPIGRGSSPLRQSETPQRSRPTSPGA</sequence>
<feature type="compositionally biased region" description="Low complexity" evidence="1">
    <location>
        <begin position="1236"/>
        <end position="1246"/>
    </location>
</feature>
<feature type="region of interest" description="Disordered" evidence="1">
    <location>
        <begin position="1049"/>
        <end position="1096"/>
    </location>
</feature>
<feature type="region of interest" description="Disordered" evidence="1">
    <location>
        <begin position="1192"/>
        <end position="1215"/>
    </location>
</feature>
<dbReference type="InterPro" id="IPR058155">
    <property type="entry name" value="Skg3/CAF120-like_PH"/>
</dbReference>
<evidence type="ECO:0000313" key="3">
    <source>
        <dbReference type="EMBL" id="KAJ2922558.1"/>
    </source>
</evidence>
<feature type="region of interest" description="Disordered" evidence="1">
    <location>
        <begin position="728"/>
        <end position="951"/>
    </location>
</feature>
<feature type="compositionally biased region" description="Low complexity" evidence="1">
    <location>
        <begin position="847"/>
        <end position="864"/>
    </location>
</feature>
<feature type="compositionally biased region" description="Polar residues" evidence="1">
    <location>
        <begin position="728"/>
        <end position="739"/>
    </location>
</feature>
<organism evidence="3 4">
    <name type="scientific">Candolleomyces eurysporus</name>
    <dbReference type="NCBI Taxonomy" id="2828524"/>
    <lineage>
        <taxon>Eukaryota</taxon>
        <taxon>Fungi</taxon>
        <taxon>Dikarya</taxon>
        <taxon>Basidiomycota</taxon>
        <taxon>Agaricomycotina</taxon>
        <taxon>Agaricomycetes</taxon>
        <taxon>Agaricomycetidae</taxon>
        <taxon>Agaricales</taxon>
        <taxon>Agaricineae</taxon>
        <taxon>Psathyrellaceae</taxon>
        <taxon>Candolleomyces</taxon>
    </lineage>
</organism>
<feature type="compositionally biased region" description="Low complexity" evidence="1">
    <location>
        <begin position="784"/>
        <end position="793"/>
    </location>
</feature>
<evidence type="ECO:0000256" key="1">
    <source>
        <dbReference type="SAM" id="MobiDB-lite"/>
    </source>
</evidence>
<feature type="compositionally biased region" description="Polar residues" evidence="1">
    <location>
        <begin position="39"/>
        <end position="54"/>
    </location>
</feature>
<feature type="compositionally biased region" description="Polar residues" evidence="1">
    <location>
        <begin position="509"/>
        <end position="518"/>
    </location>
</feature>
<feature type="region of interest" description="Disordered" evidence="1">
    <location>
        <begin position="509"/>
        <end position="711"/>
    </location>
</feature>
<feature type="compositionally biased region" description="Polar residues" evidence="1">
    <location>
        <begin position="648"/>
        <end position="657"/>
    </location>
</feature>
<accession>A0A9W8IZ28</accession>
<keyword evidence="4" id="KW-1185">Reference proteome</keyword>
<comment type="caution">
    <text evidence="3">The sequence shown here is derived from an EMBL/GenBank/DDBJ whole genome shotgun (WGS) entry which is preliminary data.</text>
</comment>
<feature type="region of interest" description="Disordered" evidence="1">
    <location>
        <begin position="264"/>
        <end position="284"/>
    </location>
</feature>
<protein>
    <recommendedName>
        <fullName evidence="2">PH domain-containing protein</fullName>
    </recommendedName>
</protein>
<name>A0A9W8IZ28_9AGAR</name>
<dbReference type="InterPro" id="IPR001849">
    <property type="entry name" value="PH_domain"/>
</dbReference>
<dbReference type="OrthoDB" id="5563754at2759"/>
<dbReference type="InterPro" id="IPR011993">
    <property type="entry name" value="PH-like_dom_sf"/>
</dbReference>
<feature type="compositionally biased region" description="Polar residues" evidence="1">
    <location>
        <begin position="1270"/>
        <end position="1289"/>
    </location>
</feature>
<dbReference type="Pfam" id="PF25381">
    <property type="entry name" value="PH_26"/>
    <property type="match status" value="1"/>
</dbReference>
<feature type="region of interest" description="Disordered" evidence="1">
    <location>
        <begin position="1"/>
        <end position="68"/>
    </location>
</feature>
<reference evidence="3" key="1">
    <citation type="submission" date="2022-06" db="EMBL/GenBank/DDBJ databases">
        <title>Genome Sequence of Candolleomyces eurysporus.</title>
        <authorList>
            <person name="Buettner E."/>
        </authorList>
    </citation>
    <scope>NUCLEOTIDE SEQUENCE</scope>
    <source>
        <strain evidence="3">VTCC 930004</strain>
    </source>
</reference>
<evidence type="ECO:0000259" key="2">
    <source>
        <dbReference type="SMART" id="SM00233"/>
    </source>
</evidence>
<feature type="compositionally biased region" description="Polar residues" evidence="1">
    <location>
        <begin position="566"/>
        <end position="583"/>
    </location>
</feature>
<feature type="compositionally biased region" description="Low complexity" evidence="1">
    <location>
        <begin position="1"/>
        <end position="14"/>
    </location>
</feature>
<evidence type="ECO:0000313" key="4">
    <source>
        <dbReference type="Proteomes" id="UP001140091"/>
    </source>
</evidence>
<feature type="compositionally biased region" description="Basic and acidic residues" evidence="1">
    <location>
        <begin position="1063"/>
        <end position="1083"/>
    </location>
</feature>
<feature type="compositionally biased region" description="Low complexity" evidence="1">
    <location>
        <begin position="548"/>
        <end position="558"/>
    </location>
</feature>
<feature type="compositionally biased region" description="Polar residues" evidence="1">
    <location>
        <begin position="1296"/>
        <end position="1313"/>
    </location>
</feature>
<dbReference type="Proteomes" id="UP001140091">
    <property type="component" value="Unassembled WGS sequence"/>
</dbReference>
<feature type="compositionally biased region" description="Polar residues" evidence="1">
    <location>
        <begin position="865"/>
        <end position="874"/>
    </location>
</feature>
<feature type="non-terminal residue" evidence="3">
    <location>
        <position position="1313"/>
    </location>
</feature>
<dbReference type="SMART" id="SM00233">
    <property type="entry name" value="PH"/>
    <property type="match status" value="1"/>
</dbReference>
<feature type="domain" description="PH" evidence="2">
    <location>
        <begin position="85"/>
        <end position="209"/>
    </location>
</feature>
<feature type="compositionally biased region" description="Polar residues" evidence="1">
    <location>
        <begin position="267"/>
        <end position="284"/>
    </location>
</feature>
<feature type="region of interest" description="Disordered" evidence="1">
    <location>
        <begin position="1235"/>
        <end position="1313"/>
    </location>
</feature>
<feature type="compositionally biased region" description="Low complexity" evidence="1">
    <location>
        <begin position="1200"/>
        <end position="1215"/>
    </location>
</feature>
<feature type="compositionally biased region" description="Pro residues" evidence="1">
    <location>
        <begin position="471"/>
        <end position="480"/>
    </location>
</feature>